<feature type="non-terminal residue" evidence="2">
    <location>
        <position position="36"/>
    </location>
</feature>
<organism evidence="2">
    <name type="scientific">uncultured Pseudonocardia sp</name>
    <dbReference type="NCBI Taxonomy" id="211455"/>
    <lineage>
        <taxon>Bacteria</taxon>
        <taxon>Bacillati</taxon>
        <taxon>Actinomycetota</taxon>
        <taxon>Actinomycetes</taxon>
        <taxon>Pseudonocardiales</taxon>
        <taxon>Pseudonocardiaceae</taxon>
        <taxon>Pseudonocardia</taxon>
        <taxon>environmental samples</taxon>
    </lineage>
</organism>
<name>A0A6J4PNS4_9PSEU</name>
<dbReference type="AlphaFoldDB" id="A0A6J4PNS4"/>
<feature type="region of interest" description="Disordered" evidence="1">
    <location>
        <begin position="1"/>
        <end position="36"/>
    </location>
</feature>
<feature type="non-terminal residue" evidence="2">
    <location>
        <position position="1"/>
    </location>
</feature>
<feature type="compositionally biased region" description="Low complexity" evidence="1">
    <location>
        <begin position="20"/>
        <end position="36"/>
    </location>
</feature>
<dbReference type="EMBL" id="CADCUS010000383">
    <property type="protein sequence ID" value="CAA9420393.1"/>
    <property type="molecule type" value="Genomic_DNA"/>
</dbReference>
<sequence length="36" mass="3638">CRGAAEEAGSTSRWRRAAADRGAPAASPRAGPLRSA</sequence>
<protein>
    <submittedName>
        <fullName evidence="2">Uncharacterized protein</fullName>
    </submittedName>
</protein>
<evidence type="ECO:0000313" key="2">
    <source>
        <dbReference type="EMBL" id="CAA9420393.1"/>
    </source>
</evidence>
<reference evidence="2" key="1">
    <citation type="submission" date="2020-02" db="EMBL/GenBank/DDBJ databases">
        <authorList>
            <person name="Meier V. D."/>
        </authorList>
    </citation>
    <scope>NUCLEOTIDE SEQUENCE</scope>
    <source>
        <strain evidence="2">AVDCRST_MAG66</strain>
    </source>
</reference>
<evidence type="ECO:0000256" key="1">
    <source>
        <dbReference type="SAM" id="MobiDB-lite"/>
    </source>
</evidence>
<gene>
    <name evidence="2" type="ORF">AVDCRST_MAG66-2609</name>
</gene>
<proteinExistence type="predicted"/>
<accession>A0A6J4PNS4</accession>